<dbReference type="Pfam" id="PF06886">
    <property type="entry name" value="TPX2"/>
    <property type="match status" value="1"/>
</dbReference>
<evidence type="ECO:0000256" key="3">
    <source>
        <dbReference type="ARBA" id="ARBA00022490"/>
    </source>
</evidence>
<dbReference type="PANTHER" id="PTHR31358:SF29">
    <property type="entry name" value="PROTEIN WVD2-LIKE 5-RELATED"/>
    <property type="match status" value="1"/>
</dbReference>
<dbReference type="PANTHER" id="PTHR31358">
    <property type="entry name" value="PROTEIN WVD2-LIKE 4"/>
    <property type="match status" value="1"/>
</dbReference>
<evidence type="ECO:0000313" key="9">
    <source>
        <dbReference type="Proteomes" id="UP001085076"/>
    </source>
</evidence>
<dbReference type="AlphaFoldDB" id="A0A9D5CRT7"/>
<dbReference type="InterPro" id="IPR044833">
    <property type="entry name" value="WDL5/6"/>
</dbReference>
<evidence type="ECO:0000313" key="8">
    <source>
        <dbReference type="EMBL" id="KAJ0977767.1"/>
    </source>
</evidence>
<comment type="similarity">
    <text evidence="2">Belongs to the TPX2 family.</text>
</comment>
<reference evidence="8" key="2">
    <citation type="journal article" date="2022" name="Hortic Res">
        <title>The genome of Dioscorea zingiberensis sheds light on the biosynthesis, origin and evolution of the medicinally important diosgenin saponins.</title>
        <authorList>
            <person name="Li Y."/>
            <person name="Tan C."/>
            <person name="Li Z."/>
            <person name="Guo J."/>
            <person name="Li S."/>
            <person name="Chen X."/>
            <person name="Wang C."/>
            <person name="Dai X."/>
            <person name="Yang H."/>
            <person name="Song W."/>
            <person name="Hou L."/>
            <person name="Xu J."/>
            <person name="Tong Z."/>
            <person name="Xu A."/>
            <person name="Yuan X."/>
            <person name="Wang W."/>
            <person name="Yang Q."/>
            <person name="Chen L."/>
            <person name="Sun Z."/>
            <person name="Wang K."/>
            <person name="Pan B."/>
            <person name="Chen J."/>
            <person name="Bao Y."/>
            <person name="Liu F."/>
            <person name="Qi X."/>
            <person name="Gang D.R."/>
            <person name="Wen J."/>
            <person name="Li J."/>
        </authorList>
    </citation>
    <scope>NUCLEOTIDE SEQUENCE</scope>
    <source>
        <strain evidence="8">Dzin_1.0</strain>
    </source>
</reference>
<keyword evidence="3" id="KW-0963">Cytoplasm</keyword>
<proteinExistence type="inferred from homology"/>
<keyword evidence="5" id="KW-0206">Cytoskeleton</keyword>
<feature type="compositionally biased region" description="Basic and acidic residues" evidence="6">
    <location>
        <begin position="410"/>
        <end position="425"/>
    </location>
</feature>
<dbReference type="GO" id="GO:0008017">
    <property type="term" value="F:microtubule binding"/>
    <property type="evidence" value="ECO:0007669"/>
    <property type="project" value="InterPro"/>
</dbReference>
<dbReference type="OrthoDB" id="1939285at2759"/>
<evidence type="ECO:0000259" key="7">
    <source>
        <dbReference type="Pfam" id="PF06886"/>
    </source>
</evidence>
<feature type="compositionally biased region" description="Polar residues" evidence="6">
    <location>
        <begin position="100"/>
        <end position="110"/>
    </location>
</feature>
<protein>
    <recommendedName>
        <fullName evidence="7">TPX2 C-terminal domain-containing protein</fullName>
    </recommendedName>
</protein>
<dbReference type="EMBL" id="JAGGNH010000003">
    <property type="protein sequence ID" value="KAJ0977767.1"/>
    <property type="molecule type" value="Genomic_DNA"/>
</dbReference>
<evidence type="ECO:0000256" key="6">
    <source>
        <dbReference type="SAM" id="MobiDB-lite"/>
    </source>
</evidence>
<feature type="domain" description="TPX2 C-terminal" evidence="7">
    <location>
        <begin position="233"/>
        <end position="308"/>
    </location>
</feature>
<evidence type="ECO:0000256" key="2">
    <source>
        <dbReference type="ARBA" id="ARBA00005885"/>
    </source>
</evidence>
<keyword evidence="9" id="KW-1185">Reference proteome</keyword>
<comment type="subcellular location">
    <subcellularLocation>
        <location evidence="1">Cytoplasm</location>
        <location evidence="1">Cytoskeleton</location>
    </subcellularLocation>
</comment>
<dbReference type="GO" id="GO:0005874">
    <property type="term" value="C:microtubule"/>
    <property type="evidence" value="ECO:0007669"/>
    <property type="project" value="UniProtKB-KW"/>
</dbReference>
<reference evidence="8" key="1">
    <citation type="submission" date="2021-03" db="EMBL/GenBank/DDBJ databases">
        <authorList>
            <person name="Li Z."/>
            <person name="Yang C."/>
        </authorList>
    </citation>
    <scope>NUCLEOTIDE SEQUENCE</scope>
    <source>
        <strain evidence="8">Dzin_1.0</strain>
        <tissue evidence="8">Leaf</tissue>
    </source>
</reference>
<feature type="compositionally biased region" description="Basic and acidic residues" evidence="6">
    <location>
        <begin position="338"/>
        <end position="359"/>
    </location>
</feature>
<dbReference type="InterPro" id="IPR027329">
    <property type="entry name" value="TPX2_C"/>
</dbReference>
<gene>
    <name evidence="8" type="ORF">J5N97_013241</name>
</gene>
<comment type="caution">
    <text evidence="8">The sequence shown here is derived from an EMBL/GenBank/DDBJ whole genome shotgun (WGS) entry which is preliminary data.</text>
</comment>
<name>A0A9D5CRT7_9LILI</name>
<feature type="region of interest" description="Disordered" evidence="6">
    <location>
        <begin position="286"/>
        <end position="433"/>
    </location>
</feature>
<organism evidence="8 9">
    <name type="scientific">Dioscorea zingiberensis</name>
    <dbReference type="NCBI Taxonomy" id="325984"/>
    <lineage>
        <taxon>Eukaryota</taxon>
        <taxon>Viridiplantae</taxon>
        <taxon>Streptophyta</taxon>
        <taxon>Embryophyta</taxon>
        <taxon>Tracheophyta</taxon>
        <taxon>Spermatophyta</taxon>
        <taxon>Magnoliopsida</taxon>
        <taxon>Liliopsida</taxon>
        <taxon>Dioscoreales</taxon>
        <taxon>Dioscoreaceae</taxon>
        <taxon>Dioscorea</taxon>
    </lineage>
</organism>
<accession>A0A9D5CRT7</accession>
<evidence type="ECO:0000256" key="1">
    <source>
        <dbReference type="ARBA" id="ARBA00004245"/>
    </source>
</evidence>
<dbReference type="Proteomes" id="UP001085076">
    <property type="component" value="Miscellaneous, Linkage group lg03"/>
</dbReference>
<feature type="region of interest" description="Disordered" evidence="6">
    <location>
        <begin position="84"/>
        <end position="158"/>
    </location>
</feature>
<evidence type="ECO:0000256" key="4">
    <source>
        <dbReference type="ARBA" id="ARBA00022701"/>
    </source>
</evidence>
<feature type="compositionally biased region" description="Polar residues" evidence="6">
    <location>
        <begin position="321"/>
        <end position="337"/>
    </location>
</feature>
<evidence type="ECO:0000256" key="5">
    <source>
        <dbReference type="ARBA" id="ARBA00023212"/>
    </source>
</evidence>
<sequence length="433" mass="47140">MDVVTVTSDALNMMKLDAGEVIHTHEGNGSLDHSLQQDGHADGGFEEGMGSPYAPETKIESLSLAGIKAPSALSKERAKSLIRGDHVKSTNAHGGKTEKSTTSGPVISSGTRKKGNGSQGEMMAPPVSSGSIMSTSHSKKPAVANGRQGVSSADRLTRPISSRNSIQITQQSVMVGATTSPVDFLLTDGSKEERHLKQIHVDKVEDHPHSASSSPTAGSMKAQRFGTMPSYSFSFRCNERAEKRKEFFTKLEEKIRAKEEEKCTLQAKSKESQEAEIKMLRKSLTFKAKPMPSFYQEPGPPKVELKKIPPTRAKSPKLGRQKSSATTDGKESNSNTCRSDRLSLDSRKCQKGRSKDTPPHAKKPQRMSLPKLPSEEMSSNPIDCPPQPVQPKDERLDLETSPPIETNQAEVEHIDSIDEDMKPADPESDVEDA</sequence>
<keyword evidence="4" id="KW-0493">Microtubule</keyword>